<dbReference type="Proteomes" id="UP001209570">
    <property type="component" value="Unassembled WGS sequence"/>
</dbReference>
<dbReference type="PANTHER" id="PTHR14949">
    <property type="entry name" value="EGF-LIKE-DOMAIN, MULTIPLE 7, 8"/>
    <property type="match status" value="1"/>
</dbReference>
<evidence type="ECO:0000256" key="2">
    <source>
        <dbReference type="ARBA" id="ARBA00023157"/>
    </source>
</evidence>
<gene>
    <name evidence="5" type="ORF">P43SY_008268</name>
</gene>
<comment type="caution">
    <text evidence="5">The sequence shown here is derived from an EMBL/GenBank/DDBJ whole genome shotgun (WGS) entry which is preliminary data.</text>
</comment>
<dbReference type="InterPro" id="IPR000742">
    <property type="entry name" value="EGF"/>
</dbReference>
<feature type="domain" description="EGF-like" evidence="4">
    <location>
        <begin position="57"/>
        <end position="91"/>
    </location>
</feature>
<dbReference type="PROSITE" id="PS50026">
    <property type="entry name" value="EGF_3"/>
    <property type="match status" value="1"/>
</dbReference>
<keyword evidence="6" id="KW-1185">Reference proteome</keyword>
<evidence type="ECO:0000256" key="1">
    <source>
        <dbReference type="ARBA" id="ARBA00022729"/>
    </source>
</evidence>
<dbReference type="PRINTS" id="PR00011">
    <property type="entry name" value="EGFLAMININ"/>
</dbReference>
<dbReference type="Pfam" id="PF23106">
    <property type="entry name" value="EGF_Teneurin"/>
    <property type="match status" value="1"/>
</dbReference>
<proteinExistence type="predicted"/>
<keyword evidence="3" id="KW-0245">EGF-like domain</keyword>
<feature type="disulfide bond" evidence="3">
    <location>
        <begin position="81"/>
        <end position="90"/>
    </location>
</feature>
<dbReference type="InterPro" id="IPR050969">
    <property type="entry name" value="Dev_Signal_Modulators"/>
</dbReference>
<evidence type="ECO:0000256" key="3">
    <source>
        <dbReference type="PROSITE-ProRule" id="PRU00076"/>
    </source>
</evidence>
<dbReference type="PROSITE" id="PS01186">
    <property type="entry name" value="EGF_2"/>
    <property type="match status" value="1"/>
</dbReference>
<accession>A0AAD5Q4F5</accession>
<dbReference type="InterPro" id="IPR013111">
    <property type="entry name" value="EGF_extracell"/>
</dbReference>
<evidence type="ECO:0000313" key="5">
    <source>
        <dbReference type="EMBL" id="KAJ0390288.1"/>
    </source>
</evidence>
<dbReference type="Pfam" id="PF07974">
    <property type="entry name" value="EGF_2"/>
    <property type="match status" value="2"/>
</dbReference>
<keyword evidence="1" id="KW-0732">Signal</keyword>
<name>A0AAD5Q4F5_PYTIN</name>
<organism evidence="5 6">
    <name type="scientific">Pythium insidiosum</name>
    <name type="common">Pythiosis disease agent</name>
    <dbReference type="NCBI Taxonomy" id="114742"/>
    <lineage>
        <taxon>Eukaryota</taxon>
        <taxon>Sar</taxon>
        <taxon>Stramenopiles</taxon>
        <taxon>Oomycota</taxon>
        <taxon>Peronosporomycetes</taxon>
        <taxon>Pythiales</taxon>
        <taxon>Pythiaceae</taxon>
        <taxon>Pythium</taxon>
    </lineage>
</organism>
<evidence type="ECO:0000313" key="6">
    <source>
        <dbReference type="Proteomes" id="UP001209570"/>
    </source>
</evidence>
<dbReference type="PROSITE" id="PS00022">
    <property type="entry name" value="EGF_1"/>
    <property type="match status" value="3"/>
</dbReference>
<evidence type="ECO:0000259" key="4">
    <source>
        <dbReference type="PROSITE" id="PS50026"/>
    </source>
</evidence>
<dbReference type="PANTHER" id="PTHR14949:SF56">
    <property type="entry name" value="EGF-LIKE-DOMAIN, MULTIPLE 7"/>
    <property type="match status" value="1"/>
</dbReference>
<comment type="caution">
    <text evidence="3">Lacks conserved residue(s) required for the propagation of feature annotation.</text>
</comment>
<dbReference type="Gene3D" id="2.10.25.10">
    <property type="entry name" value="Laminin"/>
    <property type="match status" value="1"/>
</dbReference>
<dbReference type="EMBL" id="JAKCXM010002336">
    <property type="protein sequence ID" value="KAJ0390288.1"/>
    <property type="molecule type" value="Genomic_DNA"/>
</dbReference>
<protein>
    <recommendedName>
        <fullName evidence="4">EGF-like domain-containing protein</fullName>
    </recommendedName>
</protein>
<reference evidence="5" key="1">
    <citation type="submission" date="2021-12" db="EMBL/GenBank/DDBJ databases">
        <title>Prjna785345.</title>
        <authorList>
            <person name="Rujirawat T."/>
            <person name="Krajaejun T."/>
        </authorList>
    </citation>
    <scope>NUCLEOTIDE SEQUENCE</scope>
    <source>
        <strain evidence="5">Pi057C3</strain>
    </source>
</reference>
<dbReference type="AlphaFoldDB" id="A0AAD5Q4F5"/>
<keyword evidence="2 3" id="KW-1015">Disulfide bond</keyword>
<dbReference type="Gene3D" id="2.60.120.260">
    <property type="entry name" value="Galactose-binding domain-like"/>
    <property type="match status" value="1"/>
</dbReference>
<sequence>MALLVAPSFAACPNKCSGHGRCGRNDVCECMQNWQGGDCSQRVCPFQRAWHDTAAFDDDAHYYAECSNRGVCDREKGVCDCDGGFTGSGCRRLACPADCSGHGTCEFIEELARDSFHKRIGGVLTRKYSLWDQEKIMGCRCDPGFEGHDCSKRVCPRGDDPLTTGQNEMLQAIVVNTASVEGYLTYHDPYGGVWDTTGITFGAFAADDATCAAVQTALRRLPNNVLNTVEVTAIDDFYPFTRTSRTSDSGTIGAQVTGGSTAATICLVTFKSEPGTTGYQNLLECNVAAHNAAGQFPITTGHATATCTVYEVFSTAASTPGAGTRVLSELAPCANRGACDSTTGLCKCYSGHMGLACQRQEALV</sequence>